<dbReference type="PROSITE" id="PS50052">
    <property type="entry name" value="GUANYLATE_KINASE_2"/>
    <property type="match status" value="1"/>
</dbReference>
<feature type="domain" description="Guanylate kinase-like" evidence="1">
    <location>
        <begin position="2"/>
        <end position="192"/>
    </location>
</feature>
<dbReference type="Proteomes" id="UP000749471">
    <property type="component" value="Unassembled WGS sequence"/>
</dbReference>
<organism evidence="2 3">
    <name type="scientific">Tissierella simiarum</name>
    <dbReference type="NCBI Taxonomy" id="2841534"/>
    <lineage>
        <taxon>Bacteria</taxon>
        <taxon>Bacillati</taxon>
        <taxon>Bacillota</taxon>
        <taxon>Tissierellia</taxon>
        <taxon>Tissierellales</taxon>
        <taxon>Tissierellaceae</taxon>
        <taxon>Tissierella</taxon>
    </lineage>
</organism>
<dbReference type="InterPro" id="IPR008144">
    <property type="entry name" value="Guanylate_kin-like_dom"/>
</dbReference>
<proteinExistence type="predicted"/>
<name>A0ABS6ECX8_9FIRM</name>
<protein>
    <submittedName>
        <fullName evidence="2">AAA family ATPase</fullName>
    </submittedName>
</protein>
<dbReference type="EMBL" id="JAHLPM010000040">
    <property type="protein sequence ID" value="MBU5440391.1"/>
    <property type="molecule type" value="Genomic_DNA"/>
</dbReference>
<evidence type="ECO:0000259" key="1">
    <source>
        <dbReference type="PROSITE" id="PS50052"/>
    </source>
</evidence>
<reference evidence="2 3" key="1">
    <citation type="submission" date="2021-06" db="EMBL/GenBank/DDBJ databases">
        <authorList>
            <person name="Sun Q."/>
            <person name="Li D."/>
        </authorList>
    </citation>
    <scope>NUCLEOTIDE SEQUENCE [LARGE SCALE GENOMIC DNA]</scope>
    <source>
        <strain evidence="2 3">MSJ-40</strain>
    </source>
</reference>
<evidence type="ECO:0000313" key="3">
    <source>
        <dbReference type="Proteomes" id="UP000749471"/>
    </source>
</evidence>
<dbReference type="Pfam" id="PF13238">
    <property type="entry name" value="AAA_18"/>
    <property type="match status" value="1"/>
</dbReference>
<evidence type="ECO:0000313" key="2">
    <source>
        <dbReference type="EMBL" id="MBU5440391.1"/>
    </source>
</evidence>
<sequence>MDKIINLVGASGTGKTEIAKLLYAKGYNVIMSYTNRKPRFNGEWGHIFVKYIPKKWEKIIEGNLEIEKMIIDKTDMIACQEKYGNYYWATKDQYKNKGTSIYVVCPHGANEVKQNVKDADVVTIFLVCDEEERIKRIIKRDRSTKNGNMKYFEAEERAEKDTDYFKICKCDYVIDTNRYFMEVINLIESIIKEV</sequence>
<gene>
    <name evidence="2" type="ORF">KQI42_20570</name>
</gene>
<keyword evidence="3" id="KW-1185">Reference proteome</keyword>
<accession>A0ABS6ECX8</accession>
<comment type="caution">
    <text evidence="2">The sequence shown here is derived from an EMBL/GenBank/DDBJ whole genome shotgun (WGS) entry which is preliminary data.</text>
</comment>
<dbReference type="RefSeq" id="WP_216522688.1">
    <property type="nucleotide sequence ID" value="NZ_JAHLPM010000040.1"/>
</dbReference>